<dbReference type="FunFam" id="3.30.50.10:FF:000006">
    <property type="entry name" value="Nuclear receptor subfamily 5 group A member"/>
    <property type="match status" value="1"/>
</dbReference>
<protein>
    <recommendedName>
        <fullName evidence="15">Hormone receptor 4</fullName>
    </recommendedName>
</protein>
<reference evidence="13" key="1">
    <citation type="submission" date="2020-11" db="EMBL/GenBank/DDBJ databases">
        <authorList>
            <person name="Tran Van P."/>
        </authorList>
    </citation>
    <scope>NUCLEOTIDE SEQUENCE</scope>
</reference>
<feature type="domain" description="Nuclear receptor" evidence="11">
    <location>
        <begin position="577"/>
        <end position="652"/>
    </location>
</feature>
<evidence type="ECO:0000256" key="8">
    <source>
        <dbReference type="ARBA" id="ARBA00023170"/>
    </source>
</evidence>
<feature type="region of interest" description="Disordered" evidence="10">
    <location>
        <begin position="24"/>
        <end position="199"/>
    </location>
</feature>
<comment type="subcellular location">
    <subcellularLocation>
        <location evidence="1">Nucleus</location>
    </subcellularLocation>
</comment>
<dbReference type="InterPro" id="IPR013088">
    <property type="entry name" value="Znf_NHR/GATA"/>
</dbReference>
<feature type="compositionally biased region" description="Polar residues" evidence="10">
    <location>
        <begin position="35"/>
        <end position="53"/>
    </location>
</feature>
<evidence type="ECO:0000256" key="9">
    <source>
        <dbReference type="ARBA" id="ARBA00023242"/>
    </source>
</evidence>
<dbReference type="Pfam" id="PF00104">
    <property type="entry name" value="Hormone_recep"/>
    <property type="match status" value="1"/>
</dbReference>
<feature type="domain" description="NR LBD" evidence="12">
    <location>
        <begin position="747"/>
        <end position="993"/>
    </location>
</feature>
<evidence type="ECO:0000259" key="12">
    <source>
        <dbReference type="PROSITE" id="PS51843"/>
    </source>
</evidence>
<dbReference type="FunFam" id="1.10.565.10:FF:000034">
    <property type="entry name" value="Hormone receptor 4, isoform J"/>
    <property type="match status" value="1"/>
</dbReference>
<dbReference type="SUPFAM" id="SSF48508">
    <property type="entry name" value="Nuclear receptor ligand-binding domain"/>
    <property type="match status" value="1"/>
</dbReference>
<dbReference type="OrthoDB" id="10006908at2759"/>
<dbReference type="GO" id="GO:0008270">
    <property type="term" value="F:zinc ion binding"/>
    <property type="evidence" value="ECO:0007669"/>
    <property type="project" value="UniProtKB-KW"/>
</dbReference>
<evidence type="ECO:0000256" key="6">
    <source>
        <dbReference type="ARBA" id="ARBA00023125"/>
    </source>
</evidence>
<proteinExistence type="predicted"/>
<evidence type="ECO:0000313" key="14">
    <source>
        <dbReference type="Proteomes" id="UP000677054"/>
    </source>
</evidence>
<feature type="compositionally biased region" description="Pro residues" evidence="10">
    <location>
        <begin position="427"/>
        <end position="444"/>
    </location>
</feature>
<dbReference type="InterPro" id="IPR000536">
    <property type="entry name" value="Nucl_hrmn_rcpt_lig-bd"/>
</dbReference>
<keyword evidence="2" id="KW-0479">Metal-binding</keyword>
<feature type="region of interest" description="Disordered" evidence="10">
    <location>
        <begin position="360"/>
        <end position="493"/>
    </location>
</feature>
<dbReference type="InterPro" id="IPR035500">
    <property type="entry name" value="NHR-like_dom_sf"/>
</dbReference>
<keyword evidence="8" id="KW-0675">Receptor</keyword>
<evidence type="ECO:0000256" key="10">
    <source>
        <dbReference type="SAM" id="MobiDB-lite"/>
    </source>
</evidence>
<gene>
    <name evidence="13" type="ORF">DSTB1V02_LOCUS12997</name>
</gene>
<name>A0A7R9FS81_9CRUS</name>
<dbReference type="Pfam" id="PF00105">
    <property type="entry name" value="zf-C4"/>
    <property type="match status" value="1"/>
</dbReference>
<dbReference type="PRINTS" id="PR00398">
    <property type="entry name" value="STRDHORMONER"/>
</dbReference>
<dbReference type="SMART" id="SM00430">
    <property type="entry name" value="HOLI"/>
    <property type="match status" value="1"/>
</dbReference>
<dbReference type="PANTHER" id="PTHR48092">
    <property type="entry name" value="KNIRPS-RELATED PROTEIN-RELATED"/>
    <property type="match status" value="1"/>
</dbReference>
<feature type="compositionally biased region" description="Low complexity" evidence="10">
    <location>
        <begin position="382"/>
        <end position="407"/>
    </location>
</feature>
<evidence type="ECO:0000256" key="2">
    <source>
        <dbReference type="ARBA" id="ARBA00022723"/>
    </source>
</evidence>
<feature type="compositionally biased region" description="Low complexity" evidence="10">
    <location>
        <begin position="506"/>
        <end position="523"/>
    </location>
</feature>
<keyword evidence="3" id="KW-0863">Zinc-finger</keyword>
<dbReference type="PROSITE" id="PS00031">
    <property type="entry name" value="NUCLEAR_REC_DBD_1"/>
    <property type="match status" value="1"/>
</dbReference>
<evidence type="ECO:0000256" key="5">
    <source>
        <dbReference type="ARBA" id="ARBA00023015"/>
    </source>
</evidence>
<feature type="compositionally biased region" description="Polar residues" evidence="10">
    <location>
        <begin position="163"/>
        <end position="181"/>
    </location>
</feature>
<feature type="compositionally biased region" description="Basic and acidic residues" evidence="10">
    <location>
        <begin position="122"/>
        <end position="134"/>
    </location>
</feature>
<feature type="region of interest" description="Disordered" evidence="10">
    <location>
        <begin position="532"/>
        <end position="575"/>
    </location>
</feature>
<dbReference type="CDD" id="cd07168">
    <property type="entry name" value="NR_DBD_DHR4_like"/>
    <property type="match status" value="1"/>
</dbReference>
<evidence type="ECO:0000256" key="3">
    <source>
        <dbReference type="ARBA" id="ARBA00022771"/>
    </source>
</evidence>
<dbReference type="AlphaFoldDB" id="A0A7R9FS81"/>
<dbReference type="SUPFAM" id="SSF57716">
    <property type="entry name" value="Glucocorticoid receptor-like (DNA-binding domain)"/>
    <property type="match status" value="1"/>
</dbReference>
<keyword evidence="9" id="KW-0539">Nucleus</keyword>
<dbReference type="Gene3D" id="1.10.565.10">
    <property type="entry name" value="Retinoid X Receptor"/>
    <property type="match status" value="1"/>
</dbReference>
<dbReference type="GO" id="GO:0005634">
    <property type="term" value="C:nucleus"/>
    <property type="evidence" value="ECO:0007669"/>
    <property type="project" value="UniProtKB-SubCell"/>
</dbReference>
<feature type="region of interest" description="Disordered" evidence="10">
    <location>
        <begin position="504"/>
        <end position="523"/>
    </location>
</feature>
<dbReference type="GO" id="GO:0003700">
    <property type="term" value="F:DNA-binding transcription factor activity"/>
    <property type="evidence" value="ECO:0007669"/>
    <property type="project" value="InterPro"/>
</dbReference>
<keyword evidence="5" id="KW-0805">Transcription regulation</keyword>
<dbReference type="PROSITE" id="PS51843">
    <property type="entry name" value="NR_LBD"/>
    <property type="match status" value="1"/>
</dbReference>
<evidence type="ECO:0008006" key="15">
    <source>
        <dbReference type="Google" id="ProtNLM"/>
    </source>
</evidence>
<dbReference type="EMBL" id="LR905055">
    <property type="protein sequence ID" value="CAD7253247.1"/>
    <property type="molecule type" value="Genomic_DNA"/>
</dbReference>
<dbReference type="GO" id="GO:0043565">
    <property type="term" value="F:sequence-specific DNA binding"/>
    <property type="evidence" value="ECO:0007669"/>
    <property type="project" value="InterPro"/>
</dbReference>
<dbReference type="GO" id="GO:0006357">
    <property type="term" value="P:regulation of transcription by RNA polymerase II"/>
    <property type="evidence" value="ECO:0007669"/>
    <property type="project" value="UniProtKB-ARBA"/>
</dbReference>
<evidence type="ECO:0000259" key="11">
    <source>
        <dbReference type="PROSITE" id="PS51030"/>
    </source>
</evidence>
<dbReference type="PROSITE" id="PS51030">
    <property type="entry name" value="NUCLEAR_REC_DBD_2"/>
    <property type="match status" value="1"/>
</dbReference>
<evidence type="ECO:0000256" key="7">
    <source>
        <dbReference type="ARBA" id="ARBA00023163"/>
    </source>
</evidence>
<dbReference type="Gene3D" id="3.30.50.10">
    <property type="entry name" value="Erythroid Transcription Factor GATA-1, subunit A"/>
    <property type="match status" value="1"/>
</dbReference>
<dbReference type="PRINTS" id="PR00047">
    <property type="entry name" value="STROIDFINGER"/>
</dbReference>
<keyword evidence="6" id="KW-0238">DNA-binding</keyword>
<feature type="compositionally biased region" description="Polar residues" evidence="10">
    <location>
        <begin position="76"/>
        <end position="90"/>
    </location>
</feature>
<dbReference type="InterPro" id="IPR001628">
    <property type="entry name" value="Znf_hrmn_rcpt"/>
</dbReference>
<dbReference type="InterPro" id="IPR050200">
    <property type="entry name" value="Nuclear_hormone_rcpt_NR3"/>
</dbReference>
<evidence type="ECO:0000256" key="1">
    <source>
        <dbReference type="ARBA" id="ARBA00004123"/>
    </source>
</evidence>
<feature type="compositionally biased region" description="Basic residues" evidence="10">
    <location>
        <begin position="473"/>
        <end position="492"/>
    </location>
</feature>
<dbReference type="InterPro" id="IPR001723">
    <property type="entry name" value="Nuclear_hrmn_rcpt"/>
</dbReference>
<organism evidence="13">
    <name type="scientific">Darwinula stevensoni</name>
    <dbReference type="NCBI Taxonomy" id="69355"/>
    <lineage>
        <taxon>Eukaryota</taxon>
        <taxon>Metazoa</taxon>
        <taxon>Ecdysozoa</taxon>
        <taxon>Arthropoda</taxon>
        <taxon>Crustacea</taxon>
        <taxon>Oligostraca</taxon>
        <taxon>Ostracoda</taxon>
        <taxon>Podocopa</taxon>
        <taxon>Podocopida</taxon>
        <taxon>Darwinulocopina</taxon>
        <taxon>Darwinuloidea</taxon>
        <taxon>Darwinulidae</taxon>
        <taxon>Darwinula</taxon>
    </lineage>
</organism>
<feature type="compositionally biased region" description="Polar residues" evidence="10">
    <location>
        <begin position="454"/>
        <end position="469"/>
    </location>
</feature>
<evidence type="ECO:0000256" key="4">
    <source>
        <dbReference type="ARBA" id="ARBA00022833"/>
    </source>
</evidence>
<evidence type="ECO:0000313" key="13">
    <source>
        <dbReference type="EMBL" id="CAD7253247.1"/>
    </source>
</evidence>
<feature type="compositionally biased region" description="Low complexity" evidence="10">
    <location>
        <begin position="416"/>
        <end position="425"/>
    </location>
</feature>
<keyword evidence="4" id="KW-0862">Zinc</keyword>
<dbReference type="Proteomes" id="UP000677054">
    <property type="component" value="Unassembled WGS sequence"/>
</dbReference>
<sequence length="993" mass="106612">MTVTVLGALEDESNMSLFQDLKLKRRKVDSRCSSDGESVPDTSSTSPASQGACSSELGAYHRADGEAEAEGEGDNMPSSVPQSPQRTTPTPEKMSRDMEDSSTPQAPRSSPPKIVPDLVQVKMEKGLEHEDDGGGKGGPTQNGLEVGLPSEVKPLPPLVKAESATSPGPGSGSHEGNSSCSPPARPLSLSVPSTPVTPNAHALEGAEMRRRSLSAVESTPGPWHSLLPYRLNGVRGDAVTNVVSTSMPAPGSYQRYHSGSPKSSPSHRLQTPAVIMGEAGGVRTMVWTTQSGPNVTSAVPLEALKHQVVYGSAAAAAAAAAAATSSMPGSPSTNNGDTEQAAVSGLLSLGQEHSVAMAGKLGPRSKASTSGSGTSGGGTGTVSGSSPRSSPSQSHHSPASSSGSIPMSPSPHSPHYPHSPYGHHGNAPPPPPPPPQPHSTPPHTLPIAVRTPTDLYSVSTSRALSSPRPSFTHPHHPVHQHPVHHHHHHLHHSPLNMERLWAGDKSQVSQPSQSPAQPGPDSQVLNLSMQQWCSGTGNNGTGAPIMSPGPPTFQQTPSLKGGTGGPGGDEEEEDEQPMVCMICEDKATGLHYGIITCEGCKGFFKRTVQNKRVYTCIADGNCEITKAQRNRCQYCRFQKCLRQGMVLAAVREDRMPGGRNSGAVYNLYKVKYKKHKKLPKNGLVKGNGEKPKVIMMQNEGSNSSPLTNGQILKAALTSPSEIIHLRHRMETVGSVTSSRDRSLPFETAASMIQQLLGCDDFEDIATLKNLEELLDSKAELSAKLCQIGDSIVYKLVQWTKRLPFYSELPVEVHTRLLTQKWHELLVLTTSAYQALHGANKLASTSSDGTQAHFPQEVSNNLCTLQTCLTSMMGRPITMDQLREEVGSMVEKLTHVTLMLRRLRVRKEEYVCLKVIAMLTQGKMPLEEGSAILEVIRERYILCLKSYVDHFFPHQPSRFTELLVRLPEIQAAAALLLESKMFYVPFLLNSTIQR</sequence>
<dbReference type="EMBL" id="CAJPEV010005538">
    <property type="protein sequence ID" value="CAG0903254.1"/>
    <property type="molecule type" value="Genomic_DNA"/>
</dbReference>
<keyword evidence="7" id="KW-0804">Transcription</keyword>
<dbReference type="SMART" id="SM00399">
    <property type="entry name" value="ZnF_C4"/>
    <property type="match status" value="1"/>
</dbReference>
<keyword evidence="14" id="KW-1185">Reference proteome</keyword>
<accession>A0A7R9FS81</accession>